<protein>
    <recommendedName>
        <fullName evidence="12">Dynactin subunit 4</fullName>
    </recommendedName>
</protein>
<evidence type="ECO:0000256" key="4">
    <source>
        <dbReference type="ARBA" id="ARBA00022490"/>
    </source>
</evidence>
<dbReference type="PANTHER" id="PTHR13034">
    <property type="entry name" value="DYNACTIN P62 SUBUNIT"/>
    <property type="match status" value="1"/>
</dbReference>
<dbReference type="PANTHER" id="PTHR13034:SF2">
    <property type="entry name" value="DYNACTIN SUBUNIT 4"/>
    <property type="match status" value="1"/>
</dbReference>
<evidence type="ECO:0000256" key="13">
    <source>
        <dbReference type="ARBA" id="ARBA00093507"/>
    </source>
</evidence>
<evidence type="ECO:0000256" key="1">
    <source>
        <dbReference type="ARBA" id="ARBA00004300"/>
    </source>
</evidence>
<evidence type="ECO:0000256" key="5">
    <source>
        <dbReference type="ARBA" id="ARBA00022499"/>
    </source>
</evidence>
<keyword evidence="8" id="KW-0007">Acetylation</keyword>
<evidence type="ECO:0000256" key="12">
    <source>
        <dbReference type="ARBA" id="ARBA00034864"/>
    </source>
</evidence>
<comment type="caution">
    <text evidence="14">The sequence shown here is derived from an EMBL/GenBank/DDBJ whole genome shotgun (WGS) entry which is preliminary data.</text>
</comment>
<name>A0AAD5Y464_9FUNG</name>
<comment type="similarity">
    <text evidence="11">Belongs to the dynactin subunit 4 family.</text>
</comment>
<evidence type="ECO:0000256" key="10">
    <source>
        <dbReference type="ARBA" id="ARBA00023212"/>
    </source>
</evidence>
<organism evidence="14 15">
    <name type="scientific">Clydaea vesicula</name>
    <dbReference type="NCBI Taxonomy" id="447962"/>
    <lineage>
        <taxon>Eukaryota</taxon>
        <taxon>Fungi</taxon>
        <taxon>Fungi incertae sedis</taxon>
        <taxon>Chytridiomycota</taxon>
        <taxon>Chytridiomycota incertae sedis</taxon>
        <taxon>Chytridiomycetes</taxon>
        <taxon>Lobulomycetales</taxon>
        <taxon>Lobulomycetaceae</taxon>
        <taxon>Clydaea</taxon>
    </lineage>
</organism>
<keyword evidence="9" id="KW-0175">Coiled coil</keyword>
<accession>A0AAD5Y464</accession>
<evidence type="ECO:0000313" key="15">
    <source>
        <dbReference type="Proteomes" id="UP001211065"/>
    </source>
</evidence>
<dbReference type="GO" id="GO:0001725">
    <property type="term" value="C:stress fiber"/>
    <property type="evidence" value="ECO:0007669"/>
    <property type="project" value="UniProtKB-SubCell"/>
</dbReference>
<dbReference type="AlphaFoldDB" id="A0AAD5Y464"/>
<evidence type="ECO:0000256" key="6">
    <source>
        <dbReference type="ARBA" id="ARBA00022553"/>
    </source>
</evidence>
<proteinExistence type="inferred from homology"/>
<evidence type="ECO:0000256" key="9">
    <source>
        <dbReference type="ARBA" id="ARBA00023054"/>
    </source>
</evidence>
<keyword evidence="15" id="KW-1185">Reference proteome</keyword>
<keyword evidence="4" id="KW-0963">Cytoplasm</keyword>
<keyword evidence="6" id="KW-0597">Phosphoprotein</keyword>
<evidence type="ECO:0000256" key="2">
    <source>
        <dbReference type="ARBA" id="ARBA00004529"/>
    </source>
</evidence>
<dbReference type="GO" id="GO:0005869">
    <property type="term" value="C:dynactin complex"/>
    <property type="evidence" value="ECO:0007669"/>
    <property type="project" value="InterPro"/>
</dbReference>
<keyword evidence="10" id="KW-0206">Cytoskeleton</keyword>
<evidence type="ECO:0000313" key="14">
    <source>
        <dbReference type="EMBL" id="KAJ3228209.1"/>
    </source>
</evidence>
<dbReference type="InterPro" id="IPR008603">
    <property type="entry name" value="DCTN4"/>
</dbReference>
<dbReference type="EMBL" id="JADGJW010000004">
    <property type="protein sequence ID" value="KAJ3228209.1"/>
    <property type="molecule type" value="Genomic_DNA"/>
</dbReference>
<evidence type="ECO:0000256" key="7">
    <source>
        <dbReference type="ARBA" id="ARBA00022843"/>
    </source>
</evidence>
<evidence type="ECO:0000256" key="8">
    <source>
        <dbReference type="ARBA" id="ARBA00022990"/>
    </source>
</evidence>
<comment type="subunit">
    <text evidence="13">Subunit of dynactin, a multiprotein complex part of a tripartite complex with dynein and a adapter, such as BICDL1, BICD2 or HOOK3. The dynactin complex is built around ACTR1A/ACTB filament and consists of an actin-related filament composed of a shoulder domain, a pointed end and a barbed end. Its length is defined by its flexible shoulder domain. The soulder is composed of 2 DCTN1 subunits, 4 DCTN2 and 2 DCTN3. The 4 DCNT2 (via N-terminus) bind the ACTR1A filament and act as molecular rulers to determine the length. The pointed end is important for binding dynein-dynactin cargo adapters. Consists of 4 subunits: ACTR10, DCNT4, DCTN5 and DCTN6. The barbed end is composed of a CAPZA1:CAPZB heterodimers, which binds ACTR1A/ACTB filament and dynactin and stabilizes dynactin. Interacts with ATP7B, but not ATP7A, in a copper-dependent manner. Interacts with ANK2; this interaction is required for localization at costameres. Interacts with N4BP2L1.</text>
</comment>
<comment type="subcellular location">
    <subcellularLocation>
        <location evidence="1">Cytoplasm</location>
        <location evidence="1">Cytoskeleton</location>
        <location evidence="1">Microtubule organizing center</location>
        <location evidence="1">Centrosome</location>
    </subcellularLocation>
    <subcellularLocation>
        <location evidence="2">Cytoplasm</location>
        <location evidence="2">Cytoskeleton</location>
        <location evidence="2">Stress fiber</location>
    </subcellularLocation>
    <subcellularLocation>
        <location evidence="3">Cytoplasm</location>
        <location evidence="3">Myofibril</location>
    </subcellularLocation>
</comment>
<evidence type="ECO:0000256" key="11">
    <source>
        <dbReference type="ARBA" id="ARBA00034776"/>
    </source>
</evidence>
<keyword evidence="5" id="KW-1017">Isopeptide bond</keyword>
<keyword evidence="7" id="KW-0832">Ubl conjugation</keyword>
<sequence>MARDVIPTIIIAQPFTELPLTPLKTIVIVLKFTNPSEEQMEISLFTPFSKNLTEKTEVDTNVTAFNNLDTENQSCEVTLLAKDFTVEKYSEFLEFDQSSLASLNTNDLLTEGVLEKKFNTTSVLVDIKPIKMKMKNKKNTLSTSEAINNIEHEKQVVEFPLLVTFPRKSEENGEVSEESFWVIVSVGYLDNNFIAEATNK</sequence>
<reference evidence="14" key="1">
    <citation type="submission" date="2020-05" db="EMBL/GenBank/DDBJ databases">
        <title>Phylogenomic resolution of chytrid fungi.</title>
        <authorList>
            <person name="Stajich J.E."/>
            <person name="Amses K."/>
            <person name="Simmons R."/>
            <person name="Seto K."/>
            <person name="Myers J."/>
            <person name="Bonds A."/>
            <person name="Quandt C.A."/>
            <person name="Barry K."/>
            <person name="Liu P."/>
            <person name="Grigoriev I."/>
            <person name="Longcore J.E."/>
            <person name="James T.Y."/>
        </authorList>
    </citation>
    <scope>NUCLEOTIDE SEQUENCE</scope>
    <source>
        <strain evidence="14">JEL0476</strain>
    </source>
</reference>
<dbReference type="Proteomes" id="UP001211065">
    <property type="component" value="Unassembled WGS sequence"/>
</dbReference>
<gene>
    <name evidence="14" type="ORF">HK099_005219</name>
</gene>
<evidence type="ECO:0000256" key="3">
    <source>
        <dbReference type="ARBA" id="ARBA00004657"/>
    </source>
</evidence>